<dbReference type="GO" id="GO:0043709">
    <property type="term" value="P:cell adhesion involved in single-species biofilm formation"/>
    <property type="evidence" value="ECO:0007669"/>
    <property type="project" value="TreeGrafter"/>
</dbReference>
<dbReference type="PROSITE" id="PS50887">
    <property type="entry name" value="GGDEF"/>
    <property type="match status" value="1"/>
</dbReference>
<evidence type="ECO:0000313" key="4">
    <source>
        <dbReference type="EMBL" id="MCD1654981.1"/>
    </source>
</evidence>
<dbReference type="GO" id="GO:0052621">
    <property type="term" value="F:diguanylate cyclase activity"/>
    <property type="evidence" value="ECO:0007669"/>
    <property type="project" value="UniProtKB-EC"/>
</dbReference>
<dbReference type="Pfam" id="PF00990">
    <property type="entry name" value="GGDEF"/>
    <property type="match status" value="1"/>
</dbReference>
<dbReference type="FunFam" id="3.30.70.270:FF:000001">
    <property type="entry name" value="Diguanylate cyclase domain protein"/>
    <property type="match status" value="1"/>
</dbReference>
<evidence type="ECO:0000256" key="1">
    <source>
        <dbReference type="ARBA" id="ARBA00012528"/>
    </source>
</evidence>
<protein>
    <recommendedName>
        <fullName evidence="1">diguanylate cyclase</fullName>
        <ecNumber evidence="1">2.7.7.65</ecNumber>
    </recommendedName>
</protein>
<name>A0AAE3EJK0_9SPIR</name>
<sequence>MTGSSDILAQFNRLEQAGAIDTLGELRRENRELDRIITDAALMVSYTDVNSMLSFVIGRLLDHFIPQFLAFLVHPPRGEKLRQYCYRNLKESEDMIDPLYYNLMKERFTRNPAPATFAEIAEELGQDLFGDDIRSLGPDQIYPMAGIGGVWGIVILGKKVVGDSWTELEMKYLDRMFRFLSVSMQNGLHYESSITDPKTGLFTHDYFVRHLDETVALCQRHKRTAGILMMDVDHFKKFNDTWGHVTGDVVLMRMAKVLKQTTRAEDCVARFGGEEFSVLISECTTEGLMTAAERIRTAVEALRIHVDGQVLSVTISIGARLIEPAGDTGSLMLIGDADKALYVSKSEGRNRSSLYMSGLLDRADYIRTFKNTI</sequence>
<dbReference type="InterPro" id="IPR050469">
    <property type="entry name" value="Diguanylate_Cyclase"/>
</dbReference>
<dbReference type="RefSeq" id="WP_230755691.1">
    <property type="nucleotide sequence ID" value="NZ_JAINWA010000003.1"/>
</dbReference>
<dbReference type="SMART" id="SM00267">
    <property type="entry name" value="GGDEF"/>
    <property type="match status" value="1"/>
</dbReference>
<comment type="catalytic activity">
    <reaction evidence="2">
        <text>2 GTP = 3',3'-c-di-GMP + 2 diphosphate</text>
        <dbReference type="Rhea" id="RHEA:24898"/>
        <dbReference type="ChEBI" id="CHEBI:33019"/>
        <dbReference type="ChEBI" id="CHEBI:37565"/>
        <dbReference type="ChEBI" id="CHEBI:58805"/>
        <dbReference type="EC" id="2.7.7.65"/>
    </reaction>
</comment>
<dbReference type="Proteomes" id="UP001198163">
    <property type="component" value="Unassembled WGS sequence"/>
</dbReference>
<dbReference type="EC" id="2.7.7.65" evidence="1"/>
<dbReference type="Gene3D" id="3.30.70.270">
    <property type="match status" value="1"/>
</dbReference>
<dbReference type="PANTHER" id="PTHR45138">
    <property type="entry name" value="REGULATORY COMPONENTS OF SENSORY TRANSDUCTION SYSTEM"/>
    <property type="match status" value="1"/>
</dbReference>
<organism evidence="4 5">
    <name type="scientific">Teretinema zuelzerae</name>
    <dbReference type="NCBI Taxonomy" id="156"/>
    <lineage>
        <taxon>Bacteria</taxon>
        <taxon>Pseudomonadati</taxon>
        <taxon>Spirochaetota</taxon>
        <taxon>Spirochaetia</taxon>
        <taxon>Spirochaetales</taxon>
        <taxon>Treponemataceae</taxon>
        <taxon>Teretinema</taxon>
    </lineage>
</organism>
<dbReference type="AlphaFoldDB" id="A0AAE3EJK0"/>
<dbReference type="SUPFAM" id="SSF55073">
    <property type="entry name" value="Nucleotide cyclase"/>
    <property type="match status" value="1"/>
</dbReference>
<keyword evidence="5" id="KW-1185">Reference proteome</keyword>
<dbReference type="NCBIfam" id="TIGR00254">
    <property type="entry name" value="GGDEF"/>
    <property type="match status" value="1"/>
</dbReference>
<dbReference type="InterPro" id="IPR043128">
    <property type="entry name" value="Rev_trsase/Diguanyl_cyclase"/>
</dbReference>
<dbReference type="InterPro" id="IPR029787">
    <property type="entry name" value="Nucleotide_cyclase"/>
</dbReference>
<accession>A0AAE3EJK0</accession>
<gene>
    <name evidence="4" type="ORF">K7J14_09745</name>
</gene>
<dbReference type="GO" id="GO:0005886">
    <property type="term" value="C:plasma membrane"/>
    <property type="evidence" value="ECO:0007669"/>
    <property type="project" value="TreeGrafter"/>
</dbReference>
<feature type="domain" description="GGDEF" evidence="3">
    <location>
        <begin position="223"/>
        <end position="357"/>
    </location>
</feature>
<evidence type="ECO:0000256" key="2">
    <source>
        <dbReference type="ARBA" id="ARBA00034247"/>
    </source>
</evidence>
<evidence type="ECO:0000259" key="3">
    <source>
        <dbReference type="PROSITE" id="PS50887"/>
    </source>
</evidence>
<comment type="caution">
    <text evidence="4">The sequence shown here is derived from an EMBL/GenBank/DDBJ whole genome shotgun (WGS) entry which is preliminary data.</text>
</comment>
<evidence type="ECO:0000313" key="5">
    <source>
        <dbReference type="Proteomes" id="UP001198163"/>
    </source>
</evidence>
<dbReference type="GO" id="GO:1902201">
    <property type="term" value="P:negative regulation of bacterial-type flagellum-dependent cell motility"/>
    <property type="evidence" value="ECO:0007669"/>
    <property type="project" value="TreeGrafter"/>
</dbReference>
<dbReference type="EMBL" id="JAINWA010000003">
    <property type="protein sequence ID" value="MCD1654981.1"/>
    <property type="molecule type" value="Genomic_DNA"/>
</dbReference>
<dbReference type="InterPro" id="IPR000160">
    <property type="entry name" value="GGDEF_dom"/>
</dbReference>
<dbReference type="CDD" id="cd01949">
    <property type="entry name" value="GGDEF"/>
    <property type="match status" value="1"/>
</dbReference>
<reference evidence="4" key="1">
    <citation type="submission" date="2021-08" db="EMBL/GenBank/DDBJ databases">
        <title>Comparative analyses of Brucepasteria parasyntrophica and Teretinema zuelzerae.</title>
        <authorList>
            <person name="Song Y."/>
            <person name="Brune A."/>
        </authorList>
    </citation>
    <scope>NUCLEOTIDE SEQUENCE</scope>
    <source>
        <strain evidence="4">DSM 1903</strain>
    </source>
</reference>
<dbReference type="PANTHER" id="PTHR45138:SF9">
    <property type="entry name" value="DIGUANYLATE CYCLASE DGCM-RELATED"/>
    <property type="match status" value="1"/>
</dbReference>
<proteinExistence type="predicted"/>